<dbReference type="GO" id="GO:0004623">
    <property type="term" value="F:phospholipase A2 activity"/>
    <property type="evidence" value="ECO:0007669"/>
    <property type="project" value="InterPro"/>
</dbReference>
<dbReference type="OrthoDB" id="10525410at2759"/>
<evidence type="ECO:0008006" key="4">
    <source>
        <dbReference type="Google" id="ProtNLM"/>
    </source>
</evidence>
<dbReference type="Gene3D" id="1.20.90.10">
    <property type="entry name" value="Phospholipase A2 domain"/>
    <property type="match status" value="1"/>
</dbReference>
<evidence type="ECO:0000313" key="3">
    <source>
        <dbReference type="Proteomes" id="UP000001307"/>
    </source>
</evidence>
<keyword evidence="3" id="KW-1185">Reference proteome</keyword>
<reference evidence="2" key="1">
    <citation type="journal article" date="2010" name="Science">
        <title>Plasticity of animal genome architecture unmasked by rapid evolution of a pelagic tunicate.</title>
        <authorList>
            <person name="Denoeud F."/>
            <person name="Henriet S."/>
            <person name="Mungpakdee S."/>
            <person name="Aury J.M."/>
            <person name="Da Silva C."/>
            <person name="Brinkmann H."/>
            <person name="Mikhaleva J."/>
            <person name="Olsen L.C."/>
            <person name="Jubin C."/>
            <person name="Canestro C."/>
            <person name="Bouquet J.M."/>
            <person name="Danks G."/>
            <person name="Poulain J."/>
            <person name="Campsteijn C."/>
            <person name="Adamski M."/>
            <person name="Cross I."/>
            <person name="Yadetie F."/>
            <person name="Muffato M."/>
            <person name="Louis A."/>
            <person name="Butcher S."/>
            <person name="Tsagkogeorga G."/>
            <person name="Konrad A."/>
            <person name="Singh S."/>
            <person name="Jensen M.F."/>
            <person name="Cong E.H."/>
            <person name="Eikeseth-Otteraa H."/>
            <person name="Noel B."/>
            <person name="Anthouard V."/>
            <person name="Porcel B.M."/>
            <person name="Kachouri-Lafond R."/>
            <person name="Nishino A."/>
            <person name="Ugolini M."/>
            <person name="Chourrout P."/>
            <person name="Nishida H."/>
            <person name="Aasland R."/>
            <person name="Huzurbazar S."/>
            <person name="Westhof E."/>
            <person name="Delsuc F."/>
            <person name="Lehrach H."/>
            <person name="Reinhardt R."/>
            <person name="Weissenbach J."/>
            <person name="Roy S.W."/>
            <person name="Artiguenave F."/>
            <person name="Postlethwait J.H."/>
            <person name="Manak J.R."/>
            <person name="Thompson E.M."/>
            <person name="Jaillon O."/>
            <person name="Du Pasquier L."/>
            <person name="Boudinot P."/>
            <person name="Liberles D.A."/>
            <person name="Volff J.N."/>
            <person name="Philippe H."/>
            <person name="Lenhard B."/>
            <person name="Roest Crollius H."/>
            <person name="Wincker P."/>
            <person name="Chourrout D."/>
        </authorList>
    </citation>
    <scope>NUCLEOTIDE SEQUENCE [LARGE SCALE GENOMIC DNA]</scope>
</reference>
<gene>
    <name evidence="2" type="ORF">GSOID_T00007804001</name>
</gene>
<dbReference type="AlphaFoldDB" id="E4XCE3"/>
<evidence type="ECO:0000313" key="2">
    <source>
        <dbReference type="EMBL" id="CBY09268.1"/>
    </source>
</evidence>
<dbReference type="Proteomes" id="UP000001307">
    <property type="component" value="Unassembled WGS sequence"/>
</dbReference>
<dbReference type="InParanoid" id="E4XCE3"/>
<proteinExistence type="predicted"/>
<dbReference type="EMBL" id="FN653035">
    <property type="protein sequence ID" value="CBY09268.1"/>
    <property type="molecule type" value="Genomic_DNA"/>
</dbReference>
<dbReference type="SUPFAM" id="SSF48619">
    <property type="entry name" value="Phospholipase A2, PLA2"/>
    <property type="match status" value="1"/>
</dbReference>
<dbReference type="GO" id="GO:0006644">
    <property type="term" value="P:phospholipid metabolic process"/>
    <property type="evidence" value="ECO:0007669"/>
    <property type="project" value="InterPro"/>
</dbReference>
<evidence type="ECO:0000256" key="1">
    <source>
        <dbReference type="SAM" id="MobiDB-lite"/>
    </source>
</evidence>
<feature type="compositionally biased region" description="Basic and acidic residues" evidence="1">
    <location>
        <begin position="252"/>
        <end position="263"/>
    </location>
</feature>
<dbReference type="InterPro" id="IPR036444">
    <property type="entry name" value="PLipase_A2_dom_sf"/>
</dbReference>
<sequence>MFFRYLYPCTVDLFKLVTFIPLKDILPLDDYITQVSFPEETEALKMELSRSNSLFKFGDSRDALYNMLYYQFYVKRINLMPKDFLQYGCQCQILSSSNVGNVAKDPLDASCVNWQQCRTCVTLEKSLKNGDNFCDPLLEMYPIGVNVTNGELSCILTTSNCQKTTCECDVKLVNQLVANIDSFDQSRVLGYNFDQKWHCRRSSKGSVLAHNDSTEQPQNDSMFRMELESLAFDDNNEKKTQKTTTLRQTRPNRSENNRREAIK</sequence>
<protein>
    <recommendedName>
        <fullName evidence="4">Phospholipase A2 domain-containing protein</fullName>
    </recommendedName>
</protein>
<organism evidence="2">
    <name type="scientific">Oikopleura dioica</name>
    <name type="common">Tunicate</name>
    <dbReference type="NCBI Taxonomy" id="34765"/>
    <lineage>
        <taxon>Eukaryota</taxon>
        <taxon>Metazoa</taxon>
        <taxon>Chordata</taxon>
        <taxon>Tunicata</taxon>
        <taxon>Appendicularia</taxon>
        <taxon>Copelata</taxon>
        <taxon>Oikopleuridae</taxon>
        <taxon>Oikopleura</taxon>
    </lineage>
</organism>
<name>E4XCE3_OIKDI</name>
<accession>E4XCE3</accession>
<dbReference type="GO" id="GO:0050482">
    <property type="term" value="P:arachidonate secretion"/>
    <property type="evidence" value="ECO:0007669"/>
    <property type="project" value="InterPro"/>
</dbReference>
<feature type="region of interest" description="Disordered" evidence="1">
    <location>
        <begin position="230"/>
        <end position="263"/>
    </location>
</feature>